<evidence type="ECO:0000256" key="3">
    <source>
        <dbReference type="ARBA" id="ARBA00023163"/>
    </source>
</evidence>
<reference evidence="7 8" key="1">
    <citation type="submission" date="2019-03" db="EMBL/GenBank/DDBJ databases">
        <title>Genomic Encyclopedia of Type Strains, Phase III (KMG-III): the genomes of soil and plant-associated and newly described type strains.</title>
        <authorList>
            <person name="Whitman W."/>
        </authorList>
    </citation>
    <scope>NUCLEOTIDE SEQUENCE [LARGE SCALE GENOMIC DNA]</scope>
    <source>
        <strain evidence="7 8">VKM Ac-2573</strain>
    </source>
</reference>
<dbReference type="PANTHER" id="PTHR30055">
    <property type="entry name" value="HTH-TYPE TRANSCRIPTIONAL REGULATOR RUTR"/>
    <property type="match status" value="1"/>
</dbReference>
<dbReference type="Pfam" id="PF02909">
    <property type="entry name" value="TetR_C_1"/>
    <property type="match status" value="1"/>
</dbReference>
<feature type="region of interest" description="Disordered" evidence="5">
    <location>
        <begin position="1"/>
        <end position="22"/>
    </location>
</feature>
<dbReference type="InterPro" id="IPR036271">
    <property type="entry name" value="Tet_transcr_reg_TetR-rel_C_sf"/>
</dbReference>
<keyword evidence="3" id="KW-0804">Transcription</keyword>
<evidence type="ECO:0000256" key="1">
    <source>
        <dbReference type="ARBA" id="ARBA00023015"/>
    </source>
</evidence>
<name>A0A4R8C2R4_9ACTN</name>
<dbReference type="Proteomes" id="UP000295146">
    <property type="component" value="Unassembled WGS sequence"/>
</dbReference>
<dbReference type="GO" id="GO:0045892">
    <property type="term" value="P:negative regulation of DNA-templated transcription"/>
    <property type="evidence" value="ECO:0007669"/>
    <property type="project" value="InterPro"/>
</dbReference>
<dbReference type="PANTHER" id="PTHR30055:SF151">
    <property type="entry name" value="TRANSCRIPTIONAL REGULATORY PROTEIN"/>
    <property type="match status" value="1"/>
</dbReference>
<sequence length="234" mass="25503">MTDSPLIWERPEPTERRRPSPLSRERIVRAAIDLADADGLDAVSLRKVAGALDAGPMRLYRYVDTKDELLTLMVDAAYAEVPAPAGATWDAVLRSIATGIRGVALRHEWFAELLGGRPHLGPATLAHGEASLTALRSTGLDDLGTVTGALAALNVYVIGAVRKEVAERRAQRASGLDQRQWQHATAPYLLRMFATGDYPAMEEWVHDAPHLQADEVFELGLTYLLEGIRSSLGT</sequence>
<dbReference type="EMBL" id="SODP01000002">
    <property type="protein sequence ID" value="TDW70070.1"/>
    <property type="molecule type" value="Genomic_DNA"/>
</dbReference>
<dbReference type="Gene3D" id="1.10.10.60">
    <property type="entry name" value="Homeodomain-like"/>
    <property type="match status" value="1"/>
</dbReference>
<evidence type="ECO:0000256" key="5">
    <source>
        <dbReference type="SAM" id="MobiDB-lite"/>
    </source>
</evidence>
<dbReference type="RefSeq" id="WP_238159914.1">
    <property type="nucleotide sequence ID" value="NZ_SODP01000002.1"/>
</dbReference>
<keyword evidence="8" id="KW-1185">Reference proteome</keyword>
<comment type="caution">
    <text evidence="7">The sequence shown here is derived from an EMBL/GenBank/DDBJ whole genome shotgun (WGS) entry which is preliminary data.</text>
</comment>
<dbReference type="GO" id="GO:0003700">
    <property type="term" value="F:DNA-binding transcription factor activity"/>
    <property type="evidence" value="ECO:0007669"/>
    <property type="project" value="TreeGrafter"/>
</dbReference>
<evidence type="ECO:0000313" key="7">
    <source>
        <dbReference type="EMBL" id="TDW70070.1"/>
    </source>
</evidence>
<dbReference type="InterPro" id="IPR004111">
    <property type="entry name" value="Repressor_TetR_C"/>
</dbReference>
<dbReference type="PROSITE" id="PS50977">
    <property type="entry name" value="HTH_TETR_2"/>
    <property type="match status" value="1"/>
</dbReference>
<keyword evidence="1" id="KW-0805">Transcription regulation</keyword>
<dbReference type="InterPro" id="IPR001647">
    <property type="entry name" value="HTH_TetR"/>
</dbReference>
<evidence type="ECO:0000313" key="8">
    <source>
        <dbReference type="Proteomes" id="UP000295146"/>
    </source>
</evidence>
<dbReference type="SUPFAM" id="SSF46689">
    <property type="entry name" value="Homeodomain-like"/>
    <property type="match status" value="1"/>
</dbReference>
<evidence type="ECO:0000259" key="6">
    <source>
        <dbReference type="PROSITE" id="PS50977"/>
    </source>
</evidence>
<proteinExistence type="predicted"/>
<keyword evidence="2 4" id="KW-0238">DNA-binding</keyword>
<protein>
    <submittedName>
        <fullName evidence="7">TetR family transcriptional regulator</fullName>
    </submittedName>
</protein>
<gene>
    <name evidence="7" type="ORF">EV653_4104</name>
</gene>
<evidence type="ECO:0000256" key="2">
    <source>
        <dbReference type="ARBA" id="ARBA00023125"/>
    </source>
</evidence>
<dbReference type="Gene3D" id="1.10.357.10">
    <property type="entry name" value="Tetracycline Repressor, domain 2"/>
    <property type="match status" value="1"/>
</dbReference>
<dbReference type="InterPro" id="IPR050109">
    <property type="entry name" value="HTH-type_TetR-like_transc_reg"/>
</dbReference>
<dbReference type="GO" id="GO:0000976">
    <property type="term" value="F:transcription cis-regulatory region binding"/>
    <property type="evidence" value="ECO:0007669"/>
    <property type="project" value="TreeGrafter"/>
</dbReference>
<dbReference type="AlphaFoldDB" id="A0A4R8C2R4"/>
<feature type="domain" description="HTH tetR-type" evidence="6">
    <location>
        <begin position="21"/>
        <end position="81"/>
    </location>
</feature>
<dbReference type="SUPFAM" id="SSF48498">
    <property type="entry name" value="Tetracyclin repressor-like, C-terminal domain"/>
    <property type="match status" value="1"/>
</dbReference>
<accession>A0A4R8C2R4</accession>
<feature type="compositionally biased region" description="Basic and acidic residues" evidence="5">
    <location>
        <begin position="9"/>
        <end position="22"/>
    </location>
</feature>
<dbReference type="InterPro" id="IPR009057">
    <property type="entry name" value="Homeodomain-like_sf"/>
</dbReference>
<evidence type="ECO:0000256" key="4">
    <source>
        <dbReference type="PROSITE-ProRule" id="PRU00335"/>
    </source>
</evidence>
<feature type="DNA-binding region" description="H-T-H motif" evidence="4">
    <location>
        <begin position="44"/>
        <end position="63"/>
    </location>
</feature>
<organism evidence="7 8">
    <name type="scientific">Kribbella pratensis</name>
    <dbReference type="NCBI Taxonomy" id="2512112"/>
    <lineage>
        <taxon>Bacteria</taxon>
        <taxon>Bacillati</taxon>
        <taxon>Actinomycetota</taxon>
        <taxon>Actinomycetes</taxon>
        <taxon>Propionibacteriales</taxon>
        <taxon>Kribbellaceae</taxon>
        <taxon>Kribbella</taxon>
    </lineage>
</organism>